<dbReference type="AlphaFoldDB" id="A0A269XYM7"/>
<keyword evidence="3" id="KW-1185">Reference proteome</keyword>
<evidence type="ECO:0000313" key="3">
    <source>
        <dbReference type="Proteomes" id="UP000216151"/>
    </source>
</evidence>
<evidence type="ECO:0000256" key="1">
    <source>
        <dbReference type="SAM" id="MobiDB-lite"/>
    </source>
</evidence>
<dbReference type="EMBL" id="NCXK01000005">
    <property type="protein sequence ID" value="PAK78404.1"/>
    <property type="molecule type" value="Genomic_DNA"/>
</dbReference>
<dbReference type="OrthoDB" id="581589at2"/>
<feature type="region of interest" description="Disordered" evidence="1">
    <location>
        <begin position="15"/>
        <end position="58"/>
    </location>
</feature>
<feature type="compositionally biased region" description="Low complexity" evidence="1">
    <location>
        <begin position="49"/>
        <end position="58"/>
    </location>
</feature>
<gene>
    <name evidence="2" type="ORF">B8X00_06240</name>
</gene>
<comment type="caution">
    <text evidence="2">The sequence shown here is derived from an EMBL/GenBank/DDBJ whole genome shotgun (WGS) entry which is preliminary data.</text>
</comment>
<protein>
    <submittedName>
        <fullName evidence="2">Replication protein RepA</fullName>
    </submittedName>
</protein>
<name>A0A269XYM7_9PROT</name>
<dbReference type="InterPro" id="IPR018777">
    <property type="entry name" value="Replication_initiator_prot_A"/>
</dbReference>
<accession>A0A269XYM7</accession>
<organism evidence="2 3">
    <name type="scientific">Acetobacter fabarum</name>
    <dbReference type="NCBI Taxonomy" id="483199"/>
    <lineage>
        <taxon>Bacteria</taxon>
        <taxon>Pseudomonadati</taxon>
        <taxon>Pseudomonadota</taxon>
        <taxon>Alphaproteobacteria</taxon>
        <taxon>Acetobacterales</taxon>
        <taxon>Acetobacteraceae</taxon>
        <taxon>Acetobacter</taxon>
    </lineage>
</organism>
<sequence>MLAFTGPTDLVGKKLTANRVPYEDPSQRRDAYRQTGHRGQGKHDRETTSSFFSDGGRSSGIGDAQFDVLVPSFGDIGPRDSRGLMDVALFRVSKSARRAGAMIRYNLPNGCVEVKAGPDGMASVWDYDIVLMLVSHLTEAMNRYRDGKGKKPGRLFRPRIADILKFCRRSNGSRQFAEIEAALDRLQGTIIKSVRETSRSDGRVLRTVESEGLISSYAVVSRTDAGRVACVEIEVPNWIYREITAGKRPDVLTVAPAYFLISTGIGRFVYRLARQAAGKGQARWSFQTLYARSGSVSSLKEFSRILRKIIAANDLPDYVLREEAGQRGPQLMMFHRKAAFDGSLVDANGAVEGVLFDEAQSGQPCG</sequence>
<proteinExistence type="predicted"/>
<reference evidence="2 3" key="1">
    <citation type="submission" date="2017-04" db="EMBL/GenBank/DDBJ databases">
        <title>Kefir bacterial isolates.</title>
        <authorList>
            <person name="Kim Y."/>
            <person name="Blasche S."/>
            <person name="Patil K.R."/>
        </authorList>
    </citation>
    <scope>NUCLEOTIDE SEQUENCE [LARGE SCALE GENOMIC DNA]</scope>
    <source>
        <strain evidence="2 3">KR</strain>
    </source>
</reference>
<dbReference type="Proteomes" id="UP000216151">
    <property type="component" value="Unassembled WGS sequence"/>
</dbReference>
<dbReference type="RefSeq" id="WP_095349565.1">
    <property type="nucleotide sequence ID" value="NZ_NCXK01000005.1"/>
</dbReference>
<feature type="compositionally biased region" description="Basic and acidic residues" evidence="1">
    <location>
        <begin position="21"/>
        <end position="32"/>
    </location>
</feature>
<dbReference type="Pfam" id="PF10134">
    <property type="entry name" value="RPA"/>
    <property type="match status" value="1"/>
</dbReference>
<evidence type="ECO:0000313" key="2">
    <source>
        <dbReference type="EMBL" id="PAK78404.1"/>
    </source>
</evidence>